<feature type="compositionally biased region" description="Basic and acidic residues" evidence="1">
    <location>
        <begin position="174"/>
        <end position="184"/>
    </location>
</feature>
<evidence type="ECO:0000256" key="1">
    <source>
        <dbReference type="SAM" id="MobiDB-lite"/>
    </source>
</evidence>
<protein>
    <submittedName>
        <fullName evidence="2">Uncharacterized protein</fullName>
    </submittedName>
</protein>
<proteinExistence type="predicted"/>
<evidence type="ECO:0000313" key="2">
    <source>
        <dbReference type="EMBL" id="PIO76903.1"/>
    </source>
</evidence>
<sequence>MRSSQLQVVPIQACDPYVVEPEQKCLGEAVLFEFSHASRHCHSIGWCVMERVGSEKRDERLYLKEYGLDEDTVLENEDELANLYHDVMMNSALYPSLESVPSRLYDILREWHSSANAYTQRITKDGETYAARLPVVRPSARLRTKSCSEWYEVKKATLAEAKLKLRLEQEKLQLEEQRGRENKENASPPAVATS</sequence>
<name>A0A2G9V328_TELCI</name>
<dbReference type="OrthoDB" id="2016263at2759"/>
<accession>A0A2G9V328</accession>
<keyword evidence="3" id="KW-1185">Reference proteome</keyword>
<dbReference type="AlphaFoldDB" id="A0A2G9V328"/>
<dbReference type="Proteomes" id="UP000230423">
    <property type="component" value="Unassembled WGS sequence"/>
</dbReference>
<gene>
    <name evidence="2" type="ORF">TELCIR_00990</name>
</gene>
<reference evidence="2 3" key="1">
    <citation type="submission" date="2015-09" db="EMBL/GenBank/DDBJ databases">
        <title>Draft genome of the parasitic nematode Teladorsagia circumcincta isolate WARC Sus (inbred).</title>
        <authorList>
            <person name="Mitreva M."/>
        </authorList>
    </citation>
    <scope>NUCLEOTIDE SEQUENCE [LARGE SCALE GENOMIC DNA]</scope>
    <source>
        <strain evidence="2 3">S</strain>
    </source>
</reference>
<evidence type="ECO:0000313" key="3">
    <source>
        <dbReference type="Proteomes" id="UP000230423"/>
    </source>
</evidence>
<feature type="region of interest" description="Disordered" evidence="1">
    <location>
        <begin position="174"/>
        <end position="194"/>
    </location>
</feature>
<dbReference type="EMBL" id="KZ345022">
    <property type="protein sequence ID" value="PIO76903.1"/>
    <property type="molecule type" value="Genomic_DNA"/>
</dbReference>
<organism evidence="2 3">
    <name type="scientific">Teladorsagia circumcincta</name>
    <name type="common">Brown stomach worm</name>
    <name type="synonym">Ostertagia circumcincta</name>
    <dbReference type="NCBI Taxonomy" id="45464"/>
    <lineage>
        <taxon>Eukaryota</taxon>
        <taxon>Metazoa</taxon>
        <taxon>Ecdysozoa</taxon>
        <taxon>Nematoda</taxon>
        <taxon>Chromadorea</taxon>
        <taxon>Rhabditida</taxon>
        <taxon>Rhabditina</taxon>
        <taxon>Rhabditomorpha</taxon>
        <taxon>Strongyloidea</taxon>
        <taxon>Trichostrongylidae</taxon>
        <taxon>Teladorsagia</taxon>
    </lineage>
</organism>